<comment type="caution">
    <text evidence="2">The sequence shown here is derived from an EMBL/GenBank/DDBJ whole genome shotgun (WGS) entry which is preliminary data.</text>
</comment>
<reference evidence="2 3" key="1">
    <citation type="submission" date="2019-01" db="EMBL/GenBank/DDBJ databases">
        <title>Novel species of Cellulomonas.</title>
        <authorList>
            <person name="Liu Q."/>
            <person name="Xin Y.-H."/>
        </authorList>
    </citation>
    <scope>NUCLEOTIDE SEQUENCE [LARGE SCALE GENOMIC DNA]</scope>
    <source>
        <strain evidence="2 3">HLT2-17</strain>
    </source>
</reference>
<dbReference type="Proteomes" id="UP000293764">
    <property type="component" value="Unassembled WGS sequence"/>
</dbReference>
<accession>A0A4Q5N273</accession>
<dbReference type="EMBL" id="SDWW01000007">
    <property type="protein sequence ID" value="RYV52166.1"/>
    <property type="molecule type" value="Genomic_DNA"/>
</dbReference>
<gene>
    <name evidence="2" type="ORF">EUA98_04125</name>
</gene>
<dbReference type="AlphaFoldDB" id="A0A4Q5N273"/>
<name>A0A4Q5N273_9MICO</name>
<evidence type="ECO:0000313" key="2">
    <source>
        <dbReference type="EMBL" id="RYV52166.1"/>
    </source>
</evidence>
<sequence length="100" mass="10117">MTDDENAPGADRAADAAADTAPAVAGGTADGAGSRVRGDVAGVPSLAERVAVLRAQVDALTRVAPRDLDGDQALALFDDLFDLGDRLTALAVQMLPTIDT</sequence>
<protein>
    <submittedName>
        <fullName evidence="2">Uncharacterized protein</fullName>
    </submittedName>
</protein>
<evidence type="ECO:0000313" key="3">
    <source>
        <dbReference type="Proteomes" id="UP000293764"/>
    </source>
</evidence>
<evidence type="ECO:0000256" key="1">
    <source>
        <dbReference type="SAM" id="MobiDB-lite"/>
    </source>
</evidence>
<feature type="non-terminal residue" evidence="2">
    <location>
        <position position="100"/>
    </location>
</feature>
<dbReference type="RefSeq" id="WP_207218966.1">
    <property type="nucleotide sequence ID" value="NZ_SDWW01000007.1"/>
</dbReference>
<proteinExistence type="predicted"/>
<feature type="compositionally biased region" description="Low complexity" evidence="1">
    <location>
        <begin position="7"/>
        <end position="33"/>
    </location>
</feature>
<feature type="region of interest" description="Disordered" evidence="1">
    <location>
        <begin position="1"/>
        <end position="37"/>
    </location>
</feature>
<organism evidence="2 3">
    <name type="scientific">Pengzhenrongella frigida</name>
    <dbReference type="NCBI Taxonomy" id="1259133"/>
    <lineage>
        <taxon>Bacteria</taxon>
        <taxon>Bacillati</taxon>
        <taxon>Actinomycetota</taxon>
        <taxon>Actinomycetes</taxon>
        <taxon>Micrococcales</taxon>
        <taxon>Pengzhenrongella</taxon>
    </lineage>
</organism>
<keyword evidence="3" id="KW-1185">Reference proteome</keyword>